<gene>
    <name evidence="2" type="ORF">AQPW35_38350</name>
</gene>
<proteinExistence type="predicted"/>
<keyword evidence="3" id="KW-1185">Reference proteome</keyword>
<dbReference type="RefSeq" id="WP_137734482.1">
    <property type="nucleotide sequence ID" value="NZ_BJCL01000011.1"/>
</dbReference>
<evidence type="ECO:0000313" key="2">
    <source>
        <dbReference type="EMBL" id="GCL64754.1"/>
    </source>
</evidence>
<evidence type="ECO:0008006" key="4">
    <source>
        <dbReference type="Google" id="ProtNLM"/>
    </source>
</evidence>
<dbReference type="Proteomes" id="UP000301751">
    <property type="component" value="Unassembled WGS sequence"/>
</dbReference>
<evidence type="ECO:0000256" key="1">
    <source>
        <dbReference type="SAM" id="SignalP"/>
    </source>
</evidence>
<feature type="chain" id="PRO_5019798942" description="Lipoprotein" evidence="1">
    <location>
        <begin position="27"/>
        <end position="102"/>
    </location>
</feature>
<name>A0A480AT82_9BURK</name>
<organism evidence="2 3">
    <name type="scientific">Pseudaquabacterium pictum</name>
    <dbReference type="NCBI Taxonomy" id="2315236"/>
    <lineage>
        <taxon>Bacteria</taxon>
        <taxon>Pseudomonadati</taxon>
        <taxon>Pseudomonadota</taxon>
        <taxon>Betaproteobacteria</taxon>
        <taxon>Burkholderiales</taxon>
        <taxon>Sphaerotilaceae</taxon>
        <taxon>Pseudaquabacterium</taxon>
    </lineage>
</organism>
<dbReference type="EMBL" id="BJCL01000011">
    <property type="protein sequence ID" value="GCL64754.1"/>
    <property type="molecule type" value="Genomic_DNA"/>
</dbReference>
<feature type="signal peptide" evidence="1">
    <location>
        <begin position="1"/>
        <end position="26"/>
    </location>
</feature>
<reference evidence="3" key="1">
    <citation type="submission" date="2019-03" db="EMBL/GenBank/DDBJ databases">
        <title>Aquabacterium pictum sp.nov., the first bacteriochlorophyll a-containing freshwater bacterium in the genus Aquabacterium of the class Betaproteobacteria.</title>
        <authorList>
            <person name="Hirose S."/>
            <person name="Tank M."/>
            <person name="Hara E."/>
            <person name="Tamaki H."/>
            <person name="Takaichi S."/>
            <person name="Haruta S."/>
            <person name="Hanada S."/>
        </authorList>
    </citation>
    <scope>NUCLEOTIDE SEQUENCE [LARGE SCALE GENOMIC DNA]</scope>
    <source>
        <strain evidence="3">W35</strain>
    </source>
</reference>
<dbReference type="AlphaFoldDB" id="A0A480AT82"/>
<accession>A0A480AT82</accession>
<protein>
    <recommendedName>
        <fullName evidence="4">Lipoprotein</fullName>
    </recommendedName>
</protein>
<comment type="caution">
    <text evidence="2">The sequence shown here is derived from an EMBL/GenBank/DDBJ whole genome shotgun (WGS) entry which is preliminary data.</text>
</comment>
<sequence>MNHPKKTPAVILLAFASLVFAGQAHACKYDWKRPDRYAKCLANEAADKIANEARKSADKIIADANNRANGIRNEATQTANKTLHAALSTAKTTKAAEPQICD</sequence>
<keyword evidence="1" id="KW-0732">Signal</keyword>
<evidence type="ECO:0000313" key="3">
    <source>
        <dbReference type="Proteomes" id="UP000301751"/>
    </source>
</evidence>